<dbReference type="InterPro" id="IPR008928">
    <property type="entry name" value="6-hairpin_glycosidase_sf"/>
</dbReference>
<dbReference type="InterPro" id="IPR032856">
    <property type="entry name" value="GDE_N_bis"/>
</dbReference>
<dbReference type="InterPro" id="IPR054491">
    <property type="entry name" value="MGH1-like_GH"/>
</dbReference>
<accession>A0A917T4K7</accession>
<dbReference type="Pfam" id="PF14742">
    <property type="entry name" value="GDE_N_bis"/>
    <property type="match status" value="1"/>
</dbReference>
<dbReference type="SUPFAM" id="SSF48208">
    <property type="entry name" value="Six-hairpin glycosidases"/>
    <property type="match status" value="1"/>
</dbReference>
<dbReference type="EMBL" id="BMNA01000006">
    <property type="protein sequence ID" value="GGM09208.1"/>
    <property type="molecule type" value="Genomic_DNA"/>
</dbReference>
<dbReference type="GO" id="GO:0005975">
    <property type="term" value="P:carbohydrate metabolic process"/>
    <property type="evidence" value="ECO:0007669"/>
    <property type="project" value="InterPro"/>
</dbReference>
<evidence type="ECO:0000256" key="1">
    <source>
        <dbReference type="SAM" id="MobiDB-lite"/>
    </source>
</evidence>
<dbReference type="InterPro" id="IPR012341">
    <property type="entry name" value="6hp_glycosidase-like_sf"/>
</dbReference>
<feature type="region of interest" description="Disordered" evidence="1">
    <location>
        <begin position="1"/>
        <end position="28"/>
    </location>
</feature>
<comment type="caution">
    <text evidence="4">The sequence shown here is derived from an EMBL/GenBank/DDBJ whole genome shotgun (WGS) entry which is preliminary data.</text>
</comment>
<reference evidence="4" key="1">
    <citation type="journal article" date="2014" name="Int. J. Syst. Evol. Microbiol.">
        <title>Complete genome sequence of Corynebacterium casei LMG S-19264T (=DSM 44701T), isolated from a smear-ripened cheese.</title>
        <authorList>
            <consortium name="US DOE Joint Genome Institute (JGI-PGF)"/>
            <person name="Walter F."/>
            <person name="Albersmeier A."/>
            <person name="Kalinowski J."/>
            <person name="Ruckert C."/>
        </authorList>
    </citation>
    <scope>NUCLEOTIDE SEQUENCE</scope>
    <source>
        <strain evidence="4">CGMCC 4.7308</strain>
    </source>
</reference>
<reference evidence="4" key="2">
    <citation type="submission" date="2020-09" db="EMBL/GenBank/DDBJ databases">
        <authorList>
            <person name="Sun Q."/>
            <person name="Zhou Y."/>
        </authorList>
    </citation>
    <scope>NUCLEOTIDE SEQUENCE</scope>
    <source>
        <strain evidence="4">CGMCC 4.7308</strain>
    </source>
</reference>
<proteinExistence type="predicted"/>
<name>A0A917T4K7_9ACTN</name>
<dbReference type="AlphaFoldDB" id="A0A917T4K7"/>
<dbReference type="Proteomes" id="UP000655208">
    <property type="component" value="Unassembled WGS sequence"/>
</dbReference>
<feature type="domain" description="Putative glycogen debranching enzyme N-terminal" evidence="2">
    <location>
        <begin position="41"/>
        <end position="226"/>
    </location>
</feature>
<dbReference type="Pfam" id="PF22422">
    <property type="entry name" value="MGH1-like_GH"/>
    <property type="match status" value="1"/>
</dbReference>
<evidence type="ECO:0000313" key="5">
    <source>
        <dbReference type="Proteomes" id="UP000655208"/>
    </source>
</evidence>
<gene>
    <name evidence="4" type="ORF">GCM10011594_31390</name>
</gene>
<protein>
    <submittedName>
        <fullName evidence="4">Amylo-alpha-1,6-glucosidase</fullName>
    </submittedName>
</protein>
<keyword evidence="5" id="KW-1185">Reference proteome</keyword>
<feature type="domain" description="Mannosylglycerate hydrolase MGH1-like glycoside hydrolase" evidence="3">
    <location>
        <begin position="371"/>
        <end position="609"/>
    </location>
</feature>
<evidence type="ECO:0000259" key="2">
    <source>
        <dbReference type="Pfam" id="PF14742"/>
    </source>
</evidence>
<organism evidence="4 5">
    <name type="scientific">Nakamurella endophytica</name>
    <dbReference type="NCBI Taxonomy" id="1748367"/>
    <lineage>
        <taxon>Bacteria</taxon>
        <taxon>Bacillati</taxon>
        <taxon>Actinomycetota</taxon>
        <taxon>Actinomycetes</taxon>
        <taxon>Nakamurellales</taxon>
        <taxon>Nakamurellaceae</taxon>
        <taxon>Nakamurella</taxon>
    </lineage>
</organism>
<dbReference type="Gene3D" id="1.50.10.10">
    <property type="match status" value="1"/>
</dbReference>
<sequence length="716" mass="74695">MAESLPDGRSGSGAVVARAPGHPATGRQPLLHDAVTSLRSPTTVLSGADGQIGAAPAHGVYCADLRVLRSAWVAVDGTAPEPVSGAVSAADTAEFVGVLRWLGNPGADPTVWLRRRRTARVDGMAETLTLVNASTVPVAAELTLTLAADLAEMDRVKSGDATVDRPLRVEDGAVSVRGPHVGVVVSAPGASVAIAEDPAGADAATGTVAAVGWTVTVPPRSEQAVNWLVRVLDAGAVVVPPTGAAAVLPEVSADDRRLGPLVARSVQDLAALRMATPQSPEDVFYAAGSPWYLTLFGRDSLWAARMTLPLGTEAAAGTLRTLAARQGDREDERTASQPGKILHEVRRPLVAADGGPAEGFLPPVYYGTVDATPLWVCLLADAWRWGMPADEVAALLPAAERALDWLRRDGDQDGDGFLEYIDRSGRGLANQGWKDSSDAVRFADGRIARGPVALAEVQGYAYQAATAGAALLDAFGRPGADEWRRYAADLAVRFRERFWTADDLGRYPVLALDGDKRPVDAPASNMGHLLGTGILSAPESLAVADRLVHPSMSSGFGVRTMSSAAGGYSPLSYHCGSVWPHDTAIALHGLLQDGHVRQAAEVVAGLLAAGEAFDGRYPELFAGFDAADLPTPVPYPASCRPQAWSAAAAVVLVRALLGLDVDVPAGRIRLRPLPVAGALDVRGLRVAGERFGVRVDADGTVRDVDYAGQLDVVIGS</sequence>
<evidence type="ECO:0000259" key="3">
    <source>
        <dbReference type="Pfam" id="PF22422"/>
    </source>
</evidence>
<dbReference type="RefSeq" id="WP_188943117.1">
    <property type="nucleotide sequence ID" value="NZ_BMNA01000006.1"/>
</dbReference>
<evidence type="ECO:0000313" key="4">
    <source>
        <dbReference type="EMBL" id="GGM09208.1"/>
    </source>
</evidence>